<sequence>MEAHGPSLPPDDVVAEILARLPPRSIGRSRAVCRAWNAIASHPSVDRVLANRPAAVTAIMKSSGSRWLEVVDGHSPVDVIRFDRFRGRWHPEVHKTEPSPRALSLDDMTISAEVFRSWDGVLCTRVFPRKPPQLGAGRIIGGYAHPVTGRFHLLHSSDMAVPGDPDLVSPTTARILAVGDGTGWREVPLPMSKNISSMKSEGDRSVRLRGNLHWPVQLGSGKAALLVFDTAREKFRIMAAPERPGLDPTTARSRVVPGGKLCVLALTKQPPVALEVCGWRLRETVRVDGIRVSPRMFAAAAAVEVVEGVHEDEEIFVQLEDGIMAYSIRSKMWRKVSVNWCCAALLMYRESVMRPEISFGKALRGFRCGRATATGSRSSWDIWEFGARSTSANIPLQWSIKRV</sequence>
<dbReference type="SMART" id="SM00256">
    <property type="entry name" value="FBOX"/>
    <property type="match status" value="1"/>
</dbReference>
<reference evidence="2" key="1">
    <citation type="submission" date="2019-03" db="EMBL/GenBank/DDBJ databases">
        <title>WGS assembly of Setaria viridis.</title>
        <authorList>
            <person name="Huang P."/>
            <person name="Jenkins J."/>
            <person name="Grimwood J."/>
            <person name="Barry K."/>
            <person name="Healey A."/>
            <person name="Mamidi S."/>
            <person name="Sreedasyam A."/>
            <person name="Shu S."/>
            <person name="Feldman M."/>
            <person name="Wu J."/>
            <person name="Yu Y."/>
            <person name="Chen C."/>
            <person name="Johnson J."/>
            <person name="Rokhsar D."/>
            <person name="Baxter I."/>
            <person name="Schmutz J."/>
            <person name="Brutnell T."/>
            <person name="Kellogg E."/>
        </authorList>
    </citation>
    <scope>NUCLEOTIDE SEQUENCE [LARGE SCALE GENOMIC DNA]</scope>
</reference>
<dbReference type="Pfam" id="PF12937">
    <property type="entry name" value="F-box-like"/>
    <property type="match status" value="1"/>
</dbReference>
<accession>A0A4U6T5C4</accession>
<name>A0A4U6T5C4_SETVI</name>
<dbReference type="Gramene" id="TKV95894">
    <property type="protein sequence ID" value="TKV95894"/>
    <property type="gene ID" value="SEVIR_9G392400v2"/>
</dbReference>
<dbReference type="SUPFAM" id="SSF81383">
    <property type="entry name" value="F-box domain"/>
    <property type="match status" value="1"/>
</dbReference>
<gene>
    <name evidence="2" type="ORF">SEVIR_9G392400v2</name>
</gene>
<dbReference type="InterPro" id="IPR001810">
    <property type="entry name" value="F-box_dom"/>
</dbReference>
<dbReference type="PANTHER" id="PTHR31672">
    <property type="entry name" value="BNACNNG10540D PROTEIN"/>
    <property type="match status" value="1"/>
</dbReference>
<evidence type="ECO:0000313" key="3">
    <source>
        <dbReference type="Proteomes" id="UP000298652"/>
    </source>
</evidence>
<organism evidence="2 3">
    <name type="scientific">Setaria viridis</name>
    <name type="common">Green bristlegrass</name>
    <name type="synonym">Setaria italica subsp. viridis</name>
    <dbReference type="NCBI Taxonomy" id="4556"/>
    <lineage>
        <taxon>Eukaryota</taxon>
        <taxon>Viridiplantae</taxon>
        <taxon>Streptophyta</taxon>
        <taxon>Embryophyta</taxon>
        <taxon>Tracheophyta</taxon>
        <taxon>Spermatophyta</taxon>
        <taxon>Magnoliopsida</taxon>
        <taxon>Liliopsida</taxon>
        <taxon>Poales</taxon>
        <taxon>Poaceae</taxon>
        <taxon>PACMAD clade</taxon>
        <taxon>Panicoideae</taxon>
        <taxon>Panicodae</taxon>
        <taxon>Paniceae</taxon>
        <taxon>Cenchrinae</taxon>
        <taxon>Setaria</taxon>
    </lineage>
</organism>
<dbReference type="Gene3D" id="1.20.1280.50">
    <property type="match status" value="1"/>
</dbReference>
<feature type="domain" description="F-box" evidence="1">
    <location>
        <begin position="9"/>
        <end position="49"/>
    </location>
</feature>
<dbReference type="PANTHER" id="PTHR31672:SF2">
    <property type="entry name" value="F-BOX DOMAIN-CONTAINING PROTEIN"/>
    <property type="match status" value="1"/>
</dbReference>
<dbReference type="CDD" id="cd22157">
    <property type="entry name" value="F-box_AtFBW1-like"/>
    <property type="match status" value="1"/>
</dbReference>
<evidence type="ECO:0000259" key="1">
    <source>
        <dbReference type="SMART" id="SM00256"/>
    </source>
</evidence>
<dbReference type="InterPro" id="IPR050796">
    <property type="entry name" value="SCF_F-box_component"/>
</dbReference>
<dbReference type="EMBL" id="CM016560">
    <property type="protein sequence ID" value="TKV95894.1"/>
    <property type="molecule type" value="Genomic_DNA"/>
</dbReference>
<dbReference type="Proteomes" id="UP000298652">
    <property type="component" value="Chromosome 9"/>
</dbReference>
<dbReference type="InterPro" id="IPR036047">
    <property type="entry name" value="F-box-like_dom_sf"/>
</dbReference>
<evidence type="ECO:0000313" key="2">
    <source>
        <dbReference type="EMBL" id="TKV95894.1"/>
    </source>
</evidence>
<dbReference type="AlphaFoldDB" id="A0A4U6T5C4"/>
<keyword evidence="3" id="KW-1185">Reference proteome</keyword>
<proteinExistence type="predicted"/>
<protein>
    <recommendedName>
        <fullName evidence="1">F-box domain-containing protein</fullName>
    </recommendedName>
</protein>
<dbReference type="OMA" id="FETWIDV"/>